<evidence type="ECO:0000313" key="2">
    <source>
        <dbReference type="Proteomes" id="UP000008888"/>
    </source>
</evidence>
<protein>
    <submittedName>
        <fullName evidence="1">Uncharacterized protein</fullName>
    </submittedName>
</protein>
<sequence length="61" mass="7017">MNEVSDRKHRHSVELACLSRPLIPRTRAFYSWIVDGRKGQEQQTSKLLAAGFKTATSQRRC</sequence>
<proteinExistence type="predicted"/>
<dbReference type="AlphaFoldDB" id="F9ZWS6"/>
<gene>
    <name evidence="1" type="ordered locus">Metme_3730</name>
</gene>
<name>F9ZWS6_METMM</name>
<dbReference type="Proteomes" id="UP000008888">
    <property type="component" value="Chromosome"/>
</dbReference>
<reference evidence="2" key="3">
    <citation type="submission" date="2011-05" db="EMBL/GenBank/DDBJ databases">
        <title>Complete sequence of Methylomonas methanica MC09.</title>
        <authorList>
            <consortium name="US DOE Joint Genome Institute"/>
            <person name="Lucas S."/>
            <person name="Han J."/>
            <person name="Lapidus A."/>
            <person name="Cheng J.-F."/>
            <person name="Goodwin L."/>
            <person name="Pitluck S."/>
            <person name="Peters L."/>
            <person name="Mikhailova N."/>
            <person name="Teshima H."/>
            <person name="Han C."/>
            <person name="Tapia R."/>
            <person name="Land M."/>
            <person name="Hauser L."/>
            <person name="Kyrpides N."/>
            <person name="Ivanova N."/>
            <person name="Pagani I."/>
            <person name="Stein L."/>
            <person name="Woyke T."/>
        </authorList>
    </citation>
    <scope>NUCLEOTIDE SEQUENCE [LARGE SCALE GENOMIC DNA]</scope>
    <source>
        <strain evidence="2">MC09</strain>
    </source>
</reference>
<dbReference type="EMBL" id="CP002738">
    <property type="protein sequence ID" value="AEG02088.1"/>
    <property type="molecule type" value="Genomic_DNA"/>
</dbReference>
<dbReference type="KEGG" id="mmt:Metme_3730"/>
<organism evidence="1 2">
    <name type="scientific">Methylomonas methanica (strain DSM 25384 / MC09)</name>
    <dbReference type="NCBI Taxonomy" id="857087"/>
    <lineage>
        <taxon>Bacteria</taxon>
        <taxon>Pseudomonadati</taxon>
        <taxon>Pseudomonadota</taxon>
        <taxon>Gammaproteobacteria</taxon>
        <taxon>Methylococcales</taxon>
        <taxon>Methylococcaceae</taxon>
        <taxon>Methylomonas</taxon>
    </lineage>
</organism>
<accession>F9ZWS6</accession>
<dbReference type="HOGENOM" id="CLU_2917350_0_0_6"/>
<reference key="2">
    <citation type="submission" date="2011-05" db="EMBL/GenBank/DDBJ databases">
        <title>Complete genome sequence of the aerobic marine methanotroph Methylomonas methanica MC09.</title>
        <authorList>
            <person name="Boden R."/>
            <person name="Cunliffe M."/>
            <person name="Scanlan J."/>
            <person name="Moussard H."/>
            <person name="Kits K.D."/>
            <person name="Klotz M."/>
            <person name="Jetten M."/>
            <person name="Vuilleumier S."/>
            <person name="Han J."/>
            <person name="Peters L."/>
            <person name="Mikhailova N."/>
            <person name="Teshima H."/>
            <person name="Tapia R."/>
            <person name="Kyrpides N."/>
            <person name="Ivanova N."/>
            <person name="Pagani I."/>
            <person name="Cheng J.-F."/>
            <person name="Goodwin L."/>
            <person name="Han C."/>
            <person name="Hauser L."/>
            <person name="Land M."/>
            <person name="Lapidus A."/>
            <person name="Lucas S."/>
            <person name="Pitluck S."/>
            <person name="Woyke T."/>
            <person name="Stein L.Y."/>
            <person name="Murrell C."/>
        </authorList>
    </citation>
    <scope>NUCLEOTIDE SEQUENCE</scope>
    <source>
        <strain>MC09</strain>
    </source>
</reference>
<reference evidence="1 2" key="1">
    <citation type="journal article" date="2011" name="J. Bacteriol.">
        <title>Complete Genome Sequence of the Aerobic Marine Methanotroph Methylomonas methanica MC09.</title>
        <authorList>
            <person name="Boden R."/>
            <person name="Cunliffe M."/>
            <person name="Scanlan J."/>
            <person name="Moussard H."/>
            <person name="Kits K.D."/>
            <person name="Klotz M.G."/>
            <person name="Jetten M.S."/>
            <person name="Vuilleumier S."/>
            <person name="Han J."/>
            <person name="Peters L."/>
            <person name="Mikhailova N."/>
            <person name="Teshima H."/>
            <person name="Tapia R."/>
            <person name="Kyrpides N."/>
            <person name="Ivanova N."/>
            <person name="Pagani I."/>
            <person name="Cheng J.F."/>
            <person name="Goodwin L."/>
            <person name="Han C."/>
            <person name="Hauser L."/>
            <person name="Land M.L."/>
            <person name="Lapidus A."/>
            <person name="Lucas S."/>
            <person name="Pitluck S."/>
            <person name="Woyke T."/>
            <person name="Stein L."/>
            <person name="Murrell J.C."/>
        </authorList>
    </citation>
    <scope>NUCLEOTIDE SEQUENCE [LARGE SCALE GENOMIC DNA]</scope>
    <source>
        <strain evidence="1 2">MC09</strain>
    </source>
</reference>
<keyword evidence="2" id="KW-1185">Reference proteome</keyword>
<evidence type="ECO:0000313" key="1">
    <source>
        <dbReference type="EMBL" id="AEG02088.1"/>
    </source>
</evidence>